<name>A0A9W7Y3X8_9FUNG</name>
<reference evidence="1" key="1">
    <citation type="submission" date="2022-07" db="EMBL/GenBank/DDBJ databases">
        <title>Phylogenomic reconstructions and comparative analyses of Kickxellomycotina fungi.</title>
        <authorList>
            <person name="Reynolds N.K."/>
            <person name="Stajich J.E."/>
            <person name="Barry K."/>
            <person name="Grigoriev I.V."/>
            <person name="Crous P."/>
            <person name="Smith M.E."/>
        </authorList>
    </citation>
    <scope>NUCLEOTIDE SEQUENCE</scope>
    <source>
        <strain evidence="1">BCRC 34381</strain>
    </source>
</reference>
<protein>
    <submittedName>
        <fullName evidence="1">Uncharacterized protein</fullName>
    </submittedName>
</protein>
<comment type="caution">
    <text evidence="1">The sequence shown here is derived from an EMBL/GenBank/DDBJ whole genome shotgun (WGS) entry which is preliminary data.</text>
</comment>
<dbReference type="Proteomes" id="UP001143981">
    <property type="component" value="Unassembled WGS sequence"/>
</dbReference>
<keyword evidence="2" id="KW-1185">Reference proteome</keyword>
<sequence>MLDFIHRLPKLTNLTFYKVTLGDIQRDMSIPTSKECEPIALLGSTIRKLAISFSRQQFVPEQAVAVAKYLLLRIPSLTAFYATPIPEGPIQAFVNTHALHYPHLAAIDLKLNGKHGVCLHAV</sequence>
<accession>A0A9W7Y3X8</accession>
<evidence type="ECO:0000313" key="1">
    <source>
        <dbReference type="EMBL" id="KAJ1726809.1"/>
    </source>
</evidence>
<dbReference type="EMBL" id="JANBOI010001359">
    <property type="protein sequence ID" value="KAJ1726809.1"/>
    <property type="molecule type" value="Genomic_DNA"/>
</dbReference>
<proteinExistence type="predicted"/>
<gene>
    <name evidence="1" type="ORF">LPJ61_004948</name>
</gene>
<dbReference type="OrthoDB" id="5698203at2759"/>
<dbReference type="AlphaFoldDB" id="A0A9W7Y3X8"/>
<evidence type="ECO:0000313" key="2">
    <source>
        <dbReference type="Proteomes" id="UP001143981"/>
    </source>
</evidence>
<organism evidence="1 2">
    <name type="scientific">Coemansia biformis</name>
    <dbReference type="NCBI Taxonomy" id="1286918"/>
    <lineage>
        <taxon>Eukaryota</taxon>
        <taxon>Fungi</taxon>
        <taxon>Fungi incertae sedis</taxon>
        <taxon>Zoopagomycota</taxon>
        <taxon>Kickxellomycotina</taxon>
        <taxon>Kickxellomycetes</taxon>
        <taxon>Kickxellales</taxon>
        <taxon>Kickxellaceae</taxon>
        <taxon>Coemansia</taxon>
    </lineage>
</organism>